<evidence type="ECO:0000313" key="3">
    <source>
        <dbReference type="EMBL" id="RKN06684.1"/>
    </source>
</evidence>
<proteinExistence type="predicted"/>
<protein>
    <recommendedName>
        <fullName evidence="7">DUF4190 domain-containing protein</fullName>
    </recommendedName>
</protein>
<keyword evidence="5" id="KW-1185">Reference proteome</keyword>
<name>A0A3A9WBB3_9ACTN</name>
<feature type="region of interest" description="Disordered" evidence="1">
    <location>
        <begin position="236"/>
        <end position="263"/>
    </location>
</feature>
<dbReference type="EMBL" id="RBDY01000017">
    <property type="protein sequence ID" value="RKN19309.1"/>
    <property type="molecule type" value="Genomic_DNA"/>
</dbReference>
<evidence type="ECO:0000256" key="1">
    <source>
        <dbReference type="SAM" id="MobiDB-lite"/>
    </source>
</evidence>
<keyword evidence="2" id="KW-0812">Transmembrane</keyword>
<dbReference type="EMBL" id="RBDX01000019">
    <property type="protein sequence ID" value="RKN06684.1"/>
    <property type="molecule type" value="Genomic_DNA"/>
</dbReference>
<evidence type="ECO:0000313" key="6">
    <source>
        <dbReference type="Proteomes" id="UP000275024"/>
    </source>
</evidence>
<evidence type="ECO:0008006" key="7">
    <source>
        <dbReference type="Google" id="ProtNLM"/>
    </source>
</evidence>
<dbReference type="Proteomes" id="UP000268652">
    <property type="component" value="Unassembled WGS sequence"/>
</dbReference>
<dbReference type="RefSeq" id="WP_120698658.1">
    <property type="nucleotide sequence ID" value="NZ_RBDX01000019.1"/>
</dbReference>
<dbReference type="OrthoDB" id="4305379at2"/>
<dbReference type="Proteomes" id="UP000275024">
    <property type="component" value="Unassembled WGS sequence"/>
</dbReference>
<keyword evidence="2" id="KW-0472">Membrane</keyword>
<feature type="transmembrane region" description="Helical" evidence="2">
    <location>
        <begin position="81"/>
        <end position="106"/>
    </location>
</feature>
<accession>A0A3A9WBB3</accession>
<evidence type="ECO:0000313" key="5">
    <source>
        <dbReference type="Proteomes" id="UP000268652"/>
    </source>
</evidence>
<organism evidence="3 6">
    <name type="scientific">Streptomyces radicis</name>
    <dbReference type="NCBI Taxonomy" id="1750517"/>
    <lineage>
        <taxon>Bacteria</taxon>
        <taxon>Bacillati</taxon>
        <taxon>Actinomycetota</taxon>
        <taxon>Actinomycetes</taxon>
        <taxon>Kitasatosporales</taxon>
        <taxon>Streptomycetaceae</taxon>
        <taxon>Streptomyces</taxon>
    </lineage>
</organism>
<dbReference type="AlphaFoldDB" id="A0A3A9WBB3"/>
<comment type="caution">
    <text evidence="3">The sequence shown here is derived from an EMBL/GenBank/DDBJ whole genome shotgun (WGS) entry which is preliminary data.</text>
</comment>
<evidence type="ECO:0000256" key="2">
    <source>
        <dbReference type="SAM" id="Phobius"/>
    </source>
</evidence>
<keyword evidence="2" id="KW-1133">Transmembrane helix</keyword>
<gene>
    <name evidence="4" type="ORF">D7318_20920</name>
    <name evidence="3" type="ORF">D7319_21455</name>
</gene>
<sequence>MTADPYAGWPPPQGVYAAPPAPAPPRNGVGTAALLLGGGGAFLCWTFAASFLGLACGLLATALGAWGVVRARRGIASNRGEALGALWLGIGSTVISAVLTVLFVLWASGITGVASAAGDDYLAAAGDEVAFDDGVTVVIAEPLPSGGADTVSLEITVVNGGEGPLDMGEGALRVFTGDERVPNELLELTSPAPDELATGESARLAYRVPLPDPGAGYLSVDFAPGEDHAFGYWDLALGDGGSGDPEGPGDTDDAGDPSGGISA</sequence>
<feature type="transmembrane region" description="Helical" evidence="2">
    <location>
        <begin position="45"/>
        <end position="69"/>
    </location>
</feature>
<evidence type="ECO:0000313" key="4">
    <source>
        <dbReference type="EMBL" id="RKN19309.1"/>
    </source>
</evidence>
<reference evidence="5 6" key="1">
    <citation type="submission" date="2018-09" db="EMBL/GenBank/DDBJ databases">
        <title>Streptomyces sp. nov. DS1-2, an endophytic actinomycete isolated from roots of Dendrobium scabrilingue.</title>
        <authorList>
            <person name="Kuncharoen N."/>
            <person name="Kudo T."/>
            <person name="Ohkuma M."/>
            <person name="Yuki M."/>
            <person name="Tanasupawat S."/>
        </authorList>
    </citation>
    <scope>NUCLEOTIDE SEQUENCE [LARGE SCALE GENOMIC DNA]</scope>
    <source>
        <strain evidence="3 6">AZ1-7</strain>
        <strain evidence="4 5">DS1-2</strain>
    </source>
</reference>